<evidence type="ECO:0000256" key="4">
    <source>
        <dbReference type="ARBA" id="ARBA00023136"/>
    </source>
</evidence>
<evidence type="ECO:0000313" key="8">
    <source>
        <dbReference type="Proteomes" id="UP000245119"/>
    </source>
</evidence>
<feature type="transmembrane region" description="Helical" evidence="5">
    <location>
        <begin position="105"/>
        <end position="121"/>
    </location>
</feature>
<feature type="transmembrane region" description="Helical" evidence="5">
    <location>
        <begin position="182"/>
        <end position="202"/>
    </location>
</feature>
<keyword evidence="3 5" id="KW-1133">Transmembrane helix</keyword>
<dbReference type="Proteomes" id="UP000245119">
    <property type="component" value="Linkage Group LG10"/>
</dbReference>
<dbReference type="GO" id="GO:0008528">
    <property type="term" value="F:G protein-coupled peptide receptor activity"/>
    <property type="evidence" value="ECO:0007669"/>
    <property type="project" value="InterPro"/>
</dbReference>
<keyword evidence="8" id="KW-1185">Reference proteome</keyword>
<feature type="transmembrane region" description="Helical" evidence="5">
    <location>
        <begin position="72"/>
        <end position="93"/>
    </location>
</feature>
<reference evidence="7 8" key="1">
    <citation type="submission" date="2018-04" db="EMBL/GenBank/DDBJ databases">
        <title>The genome of golden apple snail Pomacea canaliculata provides insight into stress tolerance and invasive adaptation.</title>
        <authorList>
            <person name="Liu C."/>
            <person name="Liu B."/>
            <person name="Ren Y."/>
            <person name="Zhang Y."/>
            <person name="Wang H."/>
            <person name="Li S."/>
            <person name="Jiang F."/>
            <person name="Yin L."/>
            <person name="Zhang G."/>
            <person name="Qian W."/>
            <person name="Fan W."/>
        </authorList>
    </citation>
    <scope>NUCLEOTIDE SEQUENCE [LARGE SCALE GENOMIC DNA]</scope>
    <source>
        <strain evidence="7">SZHN2017</strain>
        <tissue evidence="7">Muscle</tissue>
    </source>
</reference>
<protein>
    <recommendedName>
        <fullName evidence="6">G-protein coupled receptors family 1 profile domain-containing protein</fullName>
    </recommendedName>
</protein>
<evidence type="ECO:0000256" key="5">
    <source>
        <dbReference type="SAM" id="Phobius"/>
    </source>
</evidence>
<organism evidence="7 8">
    <name type="scientific">Pomacea canaliculata</name>
    <name type="common">Golden apple snail</name>
    <dbReference type="NCBI Taxonomy" id="400727"/>
    <lineage>
        <taxon>Eukaryota</taxon>
        <taxon>Metazoa</taxon>
        <taxon>Spiralia</taxon>
        <taxon>Lophotrochozoa</taxon>
        <taxon>Mollusca</taxon>
        <taxon>Gastropoda</taxon>
        <taxon>Caenogastropoda</taxon>
        <taxon>Architaenioglossa</taxon>
        <taxon>Ampullarioidea</taxon>
        <taxon>Ampullariidae</taxon>
        <taxon>Pomacea</taxon>
    </lineage>
</organism>
<dbReference type="PRINTS" id="PR00237">
    <property type="entry name" value="GPCRRHODOPSN"/>
</dbReference>
<dbReference type="AlphaFoldDB" id="A0A2T7NNF3"/>
<dbReference type="PROSITE" id="PS50262">
    <property type="entry name" value="G_PROTEIN_RECEP_F1_2"/>
    <property type="match status" value="1"/>
</dbReference>
<dbReference type="Gene3D" id="1.20.1070.10">
    <property type="entry name" value="Rhodopsin 7-helix transmembrane proteins"/>
    <property type="match status" value="1"/>
</dbReference>
<keyword evidence="2 5" id="KW-0812">Transmembrane</keyword>
<dbReference type="InterPro" id="IPR017452">
    <property type="entry name" value="GPCR_Rhodpsn_7TM"/>
</dbReference>
<accession>A0A2T7NNF3</accession>
<feature type="transmembrane region" description="Helical" evidence="5">
    <location>
        <begin position="267"/>
        <end position="295"/>
    </location>
</feature>
<evidence type="ECO:0000256" key="1">
    <source>
        <dbReference type="ARBA" id="ARBA00004370"/>
    </source>
</evidence>
<feature type="domain" description="G-protein coupled receptors family 1 profile" evidence="6">
    <location>
        <begin position="85"/>
        <end position="332"/>
    </location>
</feature>
<proteinExistence type="predicted"/>
<dbReference type="GO" id="GO:0016020">
    <property type="term" value="C:membrane"/>
    <property type="evidence" value="ECO:0007669"/>
    <property type="project" value="UniProtKB-SubCell"/>
</dbReference>
<dbReference type="EMBL" id="PZQS01000010">
    <property type="protein sequence ID" value="PVD22701.1"/>
    <property type="molecule type" value="Genomic_DNA"/>
</dbReference>
<evidence type="ECO:0000313" key="7">
    <source>
        <dbReference type="EMBL" id="PVD22701.1"/>
    </source>
</evidence>
<feature type="transmembrane region" description="Helical" evidence="5">
    <location>
        <begin position="141"/>
        <end position="162"/>
    </location>
</feature>
<dbReference type="InterPro" id="IPR052954">
    <property type="entry name" value="GPCR-Ligand_Int"/>
</dbReference>
<dbReference type="PANTHER" id="PTHR46641:SF2">
    <property type="entry name" value="FMRFAMIDE RECEPTOR"/>
    <property type="match status" value="1"/>
</dbReference>
<comment type="caution">
    <text evidence="7">The sequence shown here is derived from an EMBL/GenBank/DDBJ whole genome shotgun (WGS) entry which is preliminary data.</text>
</comment>
<evidence type="ECO:0000259" key="6">
    <source>
        <dbReference type="PROSITE" id="PS50262"/>
    </source>
</evidence>
<evidence type="ECO:0000256" key="3">
    <source>
        <dbReference type="ARBA" id="ARBA00022989"/>
    </source>
</evidence>
<dbReference type="InterPro" id="IPR019427">
    <property type="entry name" value="7TM_GPCR_serpentine_rcpt_Srw"/>
</dbReference>
<feature type="transmembrane region" description="Helical" evidence="5">
    <location>
        <begin position="214"/>
        <end position="240"/>
    </location>
</feature>
<dbReference type="InterPro" id="IPR000276">
    <property type="entry name" value="GPCR_Rhodpsn"/>
</dbReference>
<comment type="subcellular location">
    <subcellularLocation>
        <location evidence="1">Membrane</location>
    </subcellularLocation>
</comment>
<dbReference type="PANTHER" id="PTHR46641">
    <property type="entry name" value="FMRFAMIDE RECEPTOR-RELATED"/>
    <property type="match status" value="1"/>
</dbReference>
<name>A0A2T7NNF3_POMCA</name>
<dbReference type="SUPFAM" id="SSF81321">
    <property type="entry name" value="Family A G protein-coupled receptor-like"/>
    <property type="match status" value="1"/>
</dbReference>
<feature type="transmembrane region" description="Helical" evidence="5">
    <location>
        <begin position="307"/>
        <end position="335"/>
    </location>
</feature>
<sequence>MAGICFPVESKYHTAVLAVSRAQSICFLSAEKERKMNALQENDSVNATTDNYTTADHDNSSVLLFMKEDFEIAIAVPVSFLGIVCNLVSLTVWNTHTKYSASIFLFKYLAVWDTTFLVSYICKTLLNSFNFYYELTVVLEFFIGISKLLSVHTTLQIAVCRWLAVSRPLQVHNGSLLARRQIICVCVAVFIWCLCIANLHRVLDYLSQSELHLIVYKVIIIAIVGFIVPILLLVVFNVLLLRKTRSPSKLTASSAQQRRLQGSNPRVTLVVVLMSLFSVLSYPAAMTALIIHLCVILDKGYGTSKDLLILIAVVQIASLAELLNSSINIIFYYILSSNFRKALSKCCKCSSGDQPSDQPTQEEAD</sequence>
<evidence type="ECO:0000256" key="2">
    <source>
        <dbReference type="ARBA" id="ARBA00022692"/>
    </source>
</evidence>
<gene>
    <name evidence="7" type="ORF">C0Q70_15957</name>
</gene>
<dbReference type="Pfam" id="PF10324">
    <property type="entry name" value="7TM_GPCR_Srw"/>
    <property type="match status" value="1"/>
</dbReference>
<keyword evidence="4 5" id="KW-0472">Membrane</keyword>
<dbReference type="OrthoDB" id="6213069at2759"/>